<evidence type="ECO:0000313" key="3">
    <source>
        <dbReference type="Proteomes" id="UP001194746"/>
    </source>
</evidence>
<gene>
    <name evidence="2" type="ORF">FE257_011316</name>
</gene>
<proteinExistence type="predicted"/>
<keyword evidence="1" id="KW-0732">Signal</keyword>
<dbReference type="AlphaFoldDB" id="A0AAD4GQP1"/>
<reference evidence="2" key="2">
    <citation type="submission" date="2020-02" db="EMBL/GenBank/DDBJ databases">
        <authorList>
            <person name="Gilchrist C.L.M."/>
            <person name="Chooi Y.-H."/>
        </authorList>
    </citation>
    <scope>NUCLEOTIDE SEQUENCE</scope>
    <source>
        <strain evidence="2">MST-FP2251</strain>
    </source>
</reference>
<evidence type="ECO:0000256" key="1">
    <source>
        <dbReference type="SAM" id="SignalP"/>
    </source>
</evidence>
<accession>A0AAD4GQP1</accession>
<comment type="caution">
    <text evidence="2">The sequence shown here is derived from an EMBL/GenBank/DDBJ whole genome shotgun (WGS) entry which is preliminary data.</text>
</comment>
<feature type="signal peptide" evidence="1">
    <location>
        <begin position="1"/>
        <end position="15"/>
    </location>
</feature>
<name>A0AAD4GQP1_ASPNN</name>
<feature type="chain" id="PRO_5042062036" evidence="1">
    <location>
        <begin position="16"/>
        <end position="101"/>
    </location>
</feature>
<dbReference type="Proteomes" id="UP001194746">
    <property type="component" value="Unassembled WGS sequence"/>
</dbReference>
<reference evidence="2" key="1">
    <citation type="journal article" date="2019" name="Beilstein J. Org. Chem.">
        <title>Nanangenines: drimane sesquiterpenoids as the dominant metabolite cohort of a novel Australian fungus, Aspergillus nanangensis.</title>
        <authorList>
            <person name="Lacey H.J."/>
            <person name="Gilchrist C.L.M."/>
            <person name="Crombie A."/>
            <person name="Kalaitzis J.A."/>
            <person name="Vuong D."/>
            <person name="Rutledge P.J."/>
            <person name="Turner P."/>
            <person name="Pitt J.I."/>
            <person name="Lacey E."/>
            <person name="Chooi Y.H."/>
            <person name="Piggott A.M."/>
        </authorList>
    </citation>
    <scope>NUCLEOTIDE SEQUENCE</scope>
    <source>
        <strain evidence="2">MST-FP2251</strain>
    </source>
</reference>
<organism evidence="2 3">
    <name type="scientific">Aspergillus nanangensis</name>
    <dbReference type="NCBI Taxonomy" id="2582783"/>
    <lineage>
        <taxon>Eukaryota</taxon>
        <taxon>Fungi</taxon>
        <taxon>Dikarya</taxon>
        <taxon>Ascomycota</taxon>
        <taxon>Pezizomycotina</taxon>
        <taxon>Eurotiomycetes</taxon>
        <taxon>Eurotiomycetidae</taxon>
        <taxon>Eurotiales</taxon>
        <taxon>Aspergillaceae</taxon>
        <taxon>Aspergillus</taxon>
        <taxon>Aspergillus subgen. Circumdati</taxon>
    </lineage>
</organism>
<dbReference type="EMBL" id="VCAU01000075">
    <property type="protein sequence ID" value="KAF9886544.1"/>
    <property type="molecule type" value="Genomic_DNA"/>
</dbReference>
<protein>
    <submittedName>
        <fullName evidence="2">Uncharacterized protein</fullName>
    </submittedName>
</protein>
<sequence>MKLLAPLLFATSALASTLYTKPCYCGDSCETYEFDRGQSWTDGACNTLSRGMASFWVYDVSQCTLYNQGDCQGSTWNTNLNNQCFNSDIGWIWSYRCSRTA</sequence>
<evidence type="ECO:0000313" key="2">
    <source>
        <dbReference type="EMBL" id="KAF9886544.1"/>
    </source>
</evidence>
<keyword evidence="3" id="KW-1185">Reference proteome</keyword>